<protein>
    <submittedName>
        <fullName evidence="2">NAD-dependent epimerase/dehydratase family protein</fullName>
    </submittedName>
</protein>
<accession>A0ABS7E6A5</accession>
<dbReference type="Gene3D" id="3.40.50.720">
    <property type="entry name" value="NAD(P)-binding Rossmann-like Domain"/>
    <property type="match status" value="1"/>
</dbReference>
<dbReference type="InterPro" id="IPR001509">
    <property type="entry name" value="Epimerase_deHydtase"/>
</dbReference>
<feature type="domain" description="NAD-dependent epimerase/dehydratase" evidence="1">
    <location>
        <begin position="11"/>
        <end position="223"/>
    </location>
</feature>
<keyword evidence="3" id="KW-1185">Reference proteome</keyword>
<dbReference type="Pfam" id="PF01370">
    <property type="entry name" value="Epimerase"/>
    <property type="match status" value="1"/>
</dbReference>
<gene>
    <name evidence="2" type="ORF">K0625_16245</name>
</gene>
<proteinExistence type="predicted"/>
<dbReference type="PANTHER" id="PTHR43245:SF58">
    <property type="entry name" value="BLL5923 PROTEIN"/>
    <property type="match status" value="1"/>
</dbReference>
<evidence type="ECO:0000259" key="1">
    <source>
        <dbReference type="Pfam" id="PF01370"/>
    </source>
</evidence>
<sequence length="313" mass="34204">MSLNGLNPERILLTGATGFIGSHINKLLEFRCVAGTRDTLCDVINSKQVSLSELLESEDYKKLFGSTSVIIHLANLAHSRNYDPDELKTVNVDNTLELARRAVKSNVKRFVYVSSIAVNGKAKPNTSFNHLSSVCPNTDYARSKHEAELGLFQIAKETGLEVVIVRSALVYGADAPANICSLIKLIKKSPILPFGSVSNKRDFISIQNLSDLLLVCASHPNALNQIFLASDCKPVSIKDFTNAISQSLGKSLIQLPVPVSFMRFTARLLGRSSLAEQLLGDLQIDSSNTQEVLGWVPPCTMEQAMSSLSERIK</sequence>
<organism evidence="2 3">
    <name type="scientific">Shewanella nanhaiensis</name>
    <dbReference type="NCBI Taxonomy" id="2864872"/>
    <lineage>
        <taxon>Bacteria</taxon>
        <taxon>Pseudomonadati</taxon>
        <taxon>Pseudomonadota</taxon>
        <taxon>Gammaproteobacteria</taxon>
        <taxon>Alteromonadales</taxon>
        <taxon>Shewanellaceae</taxon>
        <taxon>Shewanella</taxon>
    </lineage>
</organism>
<dbReference type="InterPro" id="IPR036291">
    <property type="entry name" value="NAD(P)-bd_dom_sf"/>
</dbReference>
<evidence type="ECO:0000313" key="2">
    <source>
        <dbReference type="EMBL" id="MBW8185212.1"/>
    </source>
</evidence>
<dbReference type="Proteomes" id="UP001195963">
    <property type="component" value="Unassembled WGS sequence"/>
</dbReference>
<name>A0ABS7E6A5_9GAMM</name>
<comment type="caution">
    <text evidence="2">The sequence shown here is derived from an EMBL/GenBank/DDBJ whole genome shotgun (WGS) entry which is preliminary data.</text>
</comment>
<dbReference type="PANTHER" id="PTHR43245">
    <property type="entry name" value="BIFUNCTIONAL POLYMYXIN RESISTANCE PROTEIN ARNA"/>
    <property type="match status" value="1"/>
</dbReference>
<evidence type="ECO:0000313" key="3">
    <source>
        <dbReference type="Proteomes" id="UP001195963"/>
    </source>
</evidence>
<dbReference type="EMBL" id="JAHZST010000012">
    <property type="protein sequence ID" value="MBW8185212.1"/>
    <property type="molecule type" value="Genomic_DNA"/>
</dbReference>
<dbReference type="SUPFAM" id="SSF51735">
    <property type="entry name" value="NAD(P)-binding Rossmann-fold domains"/>
    <property type="match status" value="1"/>
</dbReference>
<dbReference type="InterPro" id="IPR050177">
    <property type="entry name" value="Lipid_A_modif_metabolic_enz"/>
</dbReference>
<reference evidence="2 3" key="1">
    <citation type="submission" date="2021-07" db="EMBL/GenBank/DDBJ databases">
        <title>Shewanella sp. nov, isolated from SCS.</title>
        <authorList>
            <person name="Cao W.R."/>
        </authorList>
    </citation>
    <scope>NUCLEOTIDE SEQUENCE [LARGE SCALE GENOMIC DNA]</scope>
    <source>
        <strain evidence="2 3">NR704-98</strain>
    </source>
</reference>